<protein>
    <recommendedName>
        <fullName evidence="4">Polymerase nucleotidyl transferase domain-containing protein</fullName>
    </recommendedName>
</protein>
<keyword evidence="3" id="KW-1185">Reference proteome</keyword>
<dbReference type="Proteomes" id="UP001242480">
    <property type="component" value="Unassembled WGS sequence"/>
</dbReference>
<dbReference type="EMBL" id="JAUSVX010000001">
    <property type="protein sequence ID" value="MDQ0468047.1"/>
    <property type="molecule type" value="Genomic_DNA"/>
</dbReference>
<evidence type="ECO:0000256" key="1">
    <source>
        <dbReference type="SAM" id="MobiDB-lite"/>
    </source>
</evidence>
<proteinExistence type="predicted"/>
<feature type="compositionally biased region" description="Gly residues" evidence="1">
    <location>
        <begin position="684"/>
        <end position="703"/>
    </location>
</feature>
<accession>A0ABU0J4E0</accession>
<dbReference type="RefSeq" id="WP_307268570.1">
    <property type="nucleotide sequence ID" value="NZ_JAUSVX010000001.1"/>
</dbReference>
<evidence type="ECO:0000313" key="2">
    <source>
        <dbReference type="EMBL" id="MDQ0468047.1"/>
    </source>
</evidence>
<feature type="region of interest" description="Disordered" evidence="1">
    <location>
        <begin position="684"/>
        <end position="763"/>
    </location>
</feature>
<evidence type="ECO:0008006" key="4">
    <source>
        <dbReference type="Google" id="ProtNLM"/>
    </source>
</evidence>
<comment type="caution">
    <text evidence="2">The sequence shown here is derived from an EMBL/GenBank/DDBJ whole genome shotgun (WGS) entry which is preliminary data.</text>
</comment>
<feature type="region of interest" description="Disordered" evidence="1">
    <location>
        <begin position="319"/>
        <end position="457"/>
    </location>
</feature>
<feature type="compositionally biased region" description="Low complexity" evidence="1">
    <location>
        <begin position="189"/>
        <end position="200"/>
    </location>
</feature>
<feature type="region of interest" description="Disordered" evidence="1">
    <location>
        <begin position="179"/>
        <end position="214"/>
    </location>
</feature>
<name>A0ABU0J4E0_9HYPH</name>
<reference evidence="2 3" key="1">
    <citation type="submission" date="2023-07" db="EMBL/GenBank/DDBJ databases">
        <title>Genomic Encyclopedia of Type Strains, Phase IV (KMG-IV): sequencing the most valuable type-strain genomes for metagenomic binning, comparative biology and taxonomic classification.</title>
        <authorList>
            <person name="Goeker M."/>
        </authorList>
    </citation>
    <scope>NUCLEOTIDE SEQUENCE [LARGE SCALE GENOMIC DNA]</scope>
    <source>
        <strain evidence="2 3">DSM 19619</strain>
    </source>
</reference>
<organism evidence="2 3">
    <name type="scientific">Labrys wisconsinensis</name>
    <dbReference type="NCBI Taxonomy" id="425677"/>
    <lineage>
        <taxon>Bacteria</taxon>
        <taxon>Pseudomonadati</taxon>
        <taxon>Pseudomonadota</taxon>
        <taxon>Alphaproteobacteria</taxon>
        <taxon>Hyphomicrobiales</taxon>
        <taxon>Xanthobacteraceae</taxon>
        <taxon>Labrys</taxon>
    </lineage>
</organism>
<gene>
    <name evidence="2" type="ORF">QO011_001042</name>
</gene>
<evidence type="ECO:0000313" key="3">
    <source>
        <dbReference type="Proteomes" id="UP001242480"/>
    </source>
</evidence>
<sequence>MPRIPDFSPAELQTRARADLQRFAVTQAAYARATQAAMPPGGGDATSRFLGQFRDEAQAMAARWSPDVRQRLAWRIDELGSELTGPLAEAEAGERRRYHVERQDAHDAELLRTIAEHPDAAMRDAAEQQLTGAVPASPDLPQAAWDSRRKALPDRLAAAKGAAILADPEARRAIWQRPSAAGEAGPGDAGSPDGAADAPPTSVPTAIDPATLADGGHGHAGAWFRTRYPDASDAVMRKFAGGAVQRHGEDRDRAAAERDAVMGLVAPDYLSILTTGQGHPDLTPNRILKSLDPGLAKLVFEGQRKAGERYVASLRAAPAGGMPSEVPVADRRPPQDLAGAGPSGEAAGSLASPQAGAAAPSGPGQDGPVATQPWLLPMSATLPAKPAGTSAADPDPALPPGAPPARDEPARPAAPQPVSAPGDTQAPAVASSEKAGADVDEAAPPDPQPVDSGDPLPILDWNEVVAERPSTLARMADPPLRDNIRELMEIADEEPSRLRRAFAYAVNVAFIKGDASYLRYLSELVSKRGLDTTEIDAAAEIVAKLVKRRSGGSRSLANDFVISAARQEISVAPQIVELEYAAERGDAARAAKLASIIATVRGETGETAGSQLDLGMRGTLAGAYLGPAVQAYENLQQQKHDTWAAQVYDEVSRAPTIAERWSALQRLGVFTTVDASGFLGGLGGGGGGGGRGGGPRFRGGGIQGSPPSKDGPEISKPGGKAPPPPEAQSSQAPPGATPPRVSARDPTRYGPPRPGLPIPQGFTTTTFDRLSGRLRAAIGAKGYGDDIFVMGSRAGGKAQPYNDFDFGIRVSPERFDELIAQSFPRAITGKIGTREISIRDGRIQTGEAKLRPIRRIIAETLGVPEDKIQIAIIRAGGEFDNGPQTPLAFGF</sequence>
<feature type="compositionally biased region" description="Low complexity" evidence="1">
    <location>
        <begin position="337"/>
        <end position="368"/>
    </location>
</feature>